<evidence type="ECO:0000313" key="7">
    <source>
        <dbReference type="Proteomes" id="UP000430146"/>
    </source>
</evidence>
<dbReference type="Gene3D" id="1.10.10.60">
    <property type="entry name" value="Homeodomain-like"/>
    <property type="match status" value="2"/>
</dbReference>
<evidence type="ECO:0000256" key="4">
    <source>
        <dbReference type="PROSITE-ProRule" id="PRU00335"/>
    </source>
</evidence>
<keyword evidence="1" id="KW-0805">Transcription regulation</keyword>
<proteinExistence type="predicted"/>
<dbReference type="PRINTS" id="PR00455">
    <property type="entry name" value="HTHTETR"/>
</dbReference>
<dbReference type="InterPro" id="IPR050109">
    <property type="entry name" value="HTH-type_TetR-like_transc_reg"/>
</dbReference>
<dbReference type="OrthoDB" id="3206689at2"/>
<dbReference type="SUPFAM" id="SSF46689">
    <property type="entry name" value="Homeodomain-like"/>
    <property type="match status" value="2"/>
</dbReference>
<reference evidence="6 7" key="1">
    <citation type="submission" date="2019-11" db="EMBL/GenBank/DDBJ databases">
        <authorList>
            <person name="Holert J."/>
        </authorList>
    </citation>
    <scope>NUCLEOTIDE SEQUENCE [LARGE SCALE GENOMIC DNA]</scope>
    <source>
        <strain evidence="6">BC8_1</strain>
    </source>
</reference>
<keyword evidence="2 4" id="KW-0238">DNA-binding</keyword>
<dbReference type="GO" id="GO:0000976">
    <property type="term" value="F:transcription cis-regulatory region binding"/>
    <property type="evidence" value="ECO:0007669"/>
    <property type="project" value="TreeGrafter"/>
</dbReference>
<dbReference type="AlphaFoldDB" id="A0A5S9QYP8"/>
<keyword evidence="3" id="KW-0804">Transcription</keyword>
<evidence type="ECO:0000256" key="1">
    <source>
        <dbReference type="ARBA" id="ARBA00023015"/>
    </source>
</evidence>
<dbReference type="Gene3D" id="1.10.357.10">
    <property type="entry name" value="Tetracycline Repressor, domain 2"/>
    <property type="match status" value="2"/>
</dbReference>
<sequence length="416" mass="44708">MARDGSRREEILQAAASLFASHGSRVSLDDIGKKCGVLGGSLYHHFESKEAIVIELVRRYQADLDRLAERALEEAGGQTPPPISDQIVSLGTRIAACAVQHRAALLLTVYEPASGASEELVELAGRTPMAIDAAMLELLRTGRESGYIRSGIDLGRLAERLCRSMLHVGAGVLHPGPGNNRVPALKARILLNGVAADASAVSSLDGSPALAAADLTMATWIEEPSVDDNATNLRNIVRSEFARRGYEGTTLRDIASAAGISTSTVYKWIGSKDQLLLSVMGDFSQRIATGWDNVLESKASPLEKLDALLWLDINALERFSDEVKIMLSWLRQTPPTAQNLGHLYLDQLRRLKTLISEGEEAGEMNLVGGTSNIRARCVLDLIAMPETIVRSSGTRAAHALARDTVILGAADPTWGS</sequence>
<feature type="DNA-binding region" description="H-T-H motif" evidence="4">
    <location>
        <begin position="250"/>
        <end position="269"/>
    </location>
</feature>
<dbReference type="InterPro" id="IPR001647">
    <property type="entry name" value="HTH_TetR"/>
</dbReference>
<evidence type="ECO:0000256" key="3">
    <source>
        <dbReference type="ARBA" id="ARBA00023163"/>
    </source>
</evidence>
<protein>
    <submittedName>
        <fullName evidence="6">HTH-type transcriptional repressor KstR2</fullName>
    </submittedName>
</protein>
<dbReference type="PANTHER" id="PTHR30055:SF234">
    <property type="entry name" value="HTH-TYPE TRANSCRIPTIONAL REGULATOR BETI"/>
    <property type="match status" value="1"/>
</dbReference>
<evidence type="ECO:0000256" key="2">
    <source>
        <dbReference type="ARBA" id="ARBA00023125"/>
    </source>
</evidence>
<feature type="domain" description="HTH tetR-type" evidence="5">
    <location>
        <begin position="5"/>
        <end position="64"/>
    </location>
</feature>
<name>A0A5S9QYP8_MYCVN</name>
<dbReference type="InterPro" id="IPR009057">
    <property type="entry name" value="Homeodomain-like_sf"/>
</dbReference>
<feature type="domain" description="HTH tetR-type" evidence="5">
    <location>
        <begin position="227"/>
        <end position="287"/>
    </location>
</feature>
<dbReference type="Proteomes" id="UP000430146">
    <property type="component" value="Unassembled WGS sequence"/>
</dbReference>
<dbReference type="GO" id="GO:0003700">
    <property type="term" value="F:DNA-binding transcription factor activity"/>
    <property type="evidence" value="ECO:0007669"/>
    <property type="project" value="TreeGrafter"/>
</dbReference>
<feature type="DNA-binding region" description="H-T-H motif" evidence="4">
    <location>
        <begin position="27"/>
        <end position="46"/>
    </location>
</feature>
<dbReference type="RefSeq" id="WP_159231748.1">
    <property type="nucleotide sequence ID" value="NZ_CACSIP010000023.1"/>
</dbReference>
<organism evidence="6 7">
    <name type="scientific">Mycolicibacterium vanbaalenii</name>
    <name type="common">Mycobacterium vanbaalenii</name>
    <dbReference type="NCBI Taxonomy" id="110539"/>
    <lineage>
        <taxon>Bacteria</taxon>
        <taxon>Bacillati</taxon>
        <taxon>Actinomycetota</taxon>
        <taxon>Actinomycetes</taxon>
        <taxon>Mycobacteriales</taxon>
        <taxon>Mycobacteriaceae</taxon>
        <taxon>Mycolicibacterium</taxon>
    </lineage>
</organism>
<evidence type="ECO:0000313" key="6">
    <source>
        <dbReference type="EMBL" id="CAA0124559.1"/>
    </source>
</evidence>
<accession>A0A5S9QYP8</accession>
<evidence type="ECO:0000259" key="5">
    <source>
        <dbReference type="PROSITE" id="PS50977"/>
    </source>
</evidence>
<dbReference type="PROSITE" id="PS50977">
    <property type="entry name" value="HTH_TETR_2"/>
    <property type="match status" value="2"/>
</dbReference>
<gene>
    <name evidence="6" type="primary">kstR2_2</name>
    <name evidence="6" type="ORF">AELLOGFF_01036</name>
</gene>
<dbReference type="Pfam" id="PF00440">
    <property type="entry name" value="TetR_N"/>
    <property type="match status" value="2"/>
</dbReference>
<dbReference type="EMBL" id="CACSIP010000023">
    <property type="protein sequence ID" value="CAA0124559.1"/>
    <property type="molecule type" value="Genomic_DNA"/>
</dbReference>
<dbReference type="PANTHER" id="PTHR30055">
    <property type="entry name" value="HTH-TYPE TRANSCRIPTIONAL REGULATOR RUTR"/>
    <property type="match status" value="1"/>
</dbReference>
<keyword evidence="7" id="KW-1185">Reference proteome</keyword>